<dbReference type="HOGENOM" id="CLU_063951_0_0_1"/>
<feature type="compositionally biased region" description="Polar residues" evidence="1">
    <location>
        <begin position="74"/>
        <end position="90"/>
    </location>
</feature>
<name>M5BST7_THACB</name>
<proteinExistence type="predicted"/>
<feature type="compositionally biased region" description="Pro residues" evidence="1">
    <location>
        <begin position="199"/>
        <end position="208"/>
    </location>
</feature>
<feature type="compositionally biased region" description="Polar residues" evidence="1">
    <location>
        <begin position="171"/>
        <end position="180"/>
    </location>
</feature>
<dbReference type="EMBL" id="CAOJ01005054">
    <property type="protein sequence ID" value="CCO29550.1"/>
    <property type="molecule type" value="Genomic_DNA"/>
</dbReference>
<gene>
    <name evidence="2" type="ORF">BN14_03566</name>
</gene>
<evidence type="ECO:0000313" key="3">
    <source>
        <dbReference type="Proteomes" id="UP000012065"/>
    </source>
</evidence>
<accession>M5BST7</accession>
<feature type="compositionally biased region" description="Low complexity" evidence="1">
    <location>
        <begin position="123"/>
        <end position="137"/>
    </location>
</feature>
<dbReference type="Proteomes" id="UP000012065">
    <property type="component" value="Unassembled WGS sequence"/>
</dbReference>
<feature type="compositionally biased region" description="Low complexity" evidence="1">
    <location>
        <begin position="103"/>
        <end position="114"/>
    </location>
</feature>
<reference evidence="2 3" key="1">
    <citation type="journal article" date="2013" name="J. Biotechnol.">
        <title>Establishment and interpretation of the genome sequence of the phytopathogenic fungus Rhizoctonia solani AG1-IB isolate 7/3/14.</title>
        <authorList>
            <person name="Wibberg D.W."/>
            <person name="Jelonek L.J."/>
            <person name="Rupp O.R."/>
            <person name="Hennig M.H."/>
            <person name="Eikmeyer F.E."/>
            <person name="Goesmann A.G."/>
            <person name="Hartmann A.H."/>
            <person name="Borriss R.B."/>
            <person name="Grosch R.G."/>
            <person name="Puehler A.P."/>
            <person name="Schlueter A.S."/>
        </authorList>
    </citation>
    <scope>NUCLEOTIDE SEQUENCE [LARGE SCALE GENOMIC DNA]</scope>
    <source>
        <strain evidence="3">AG1-IB / isolate 7/3/14</strain>
    </source>
</reference>
<feature type="compositionally biased region" description="Pro residues" evidence="1">
    <location>
        <begin position="44"/>
        <end position="56"/>
    </location>
</feature>
<feature type="compositionally biased region" description="Low complexity" evidence="1">
    <location>
        <begin position="209"/>
        <end position="256"/>
    </location>
</feature>
<evidence type="ECO:0000256" key="1">
    <source>
        <dbReference type="SAM" id="MobiDB-lite"/>
    </source>
</evidence>
<feature type="compositionally biased region" description="Polar residues" evidence="1">
    <location>
        <begin position="145"/>
        <end position="157"/>
    </location>
</feature>
<comment type="caution">
    <text evidence="2">The sequence shown here is derived from an EMBL/GenBank/DDBJ whole genome shotgun (WGS) entry which is preliminary data.</text>
</comment>
<feature type="compositionally biased region" description="Low complexity" evidence="1">
    <location>
        <begin position="25"/>
        <end position="43"/>
    </location>
</feature>
<organism evidence="2 3">
    <name type="scientific">Thanatephorus cucumeris (strain AG1-IB / isolate 7/3/14)</name>
    <name type="common">Lettuce bottom rot fungus</name>
    <name type="synonym">Rhizoctonia solani</name>
    <dbReference type="NCBI Taxonomy" id="1108050"/>
    <lineage>
        <taxon>Eukaryota</taxon>
        <taxon>Fungi</taxon>
        <taxon>Dikarya</taxon>
        <taxon>Basidiomycota</taxon>
        <taxon>Agaricomycotina</taxon>
        <taxon>Agaricomycetes</taxon>
        <taxon>Cantharellales</taxon>
        <taxon>Ceratobasidiaceae</taxon>
        <taxon>Rhizoctonia</taxon>
        <taxon>Rhizoctonia solani AG-1</taxon>
    </lineage>
</organism>
<sequence>MQISGALPGMFHHVPPIQPQPIVAPPQTQVSQAQAQAPSQPLVQPAPQPQQPPEPTIPQQSPTQTRVHPPPSTPQNQPRAPRTSNATSRRNLGVGQPQPPTQTPTHPQSQPGGTLNVPRPIAGRSVSVGGSSTRLGSAQIIVAGSSEQSQRAVSQSQRHPHIPPPTPGMRSASSSVTMSIAGQKRPAPNQPGSQARPAPAHPMHPAPAPSGQTRSTTQPSPQIQTRPQSQQQQHSRPGSQPQTPVLGSSSASSGNKSGNGGGGGLTMPVLGHGPSTLA</sequence>
<feature type="region of interest" description="Disordered" evidence="1">
    <location>
        <begin position="1"/>
        <end position="278"/>
    </location>
</feature>
<evidence type="ECO:0000313" key="2">
    <source>
        <dbReference type="EMBL" id="CCO29550.1"/>
    </source>
</evidence>
<dbReference type="AlphaFoldDB" id="M5BST7"/>
<protein>
    <submittedName>
        <fullName evidence="2">Uncharacterized protein</fullName>
    </submittedName>
</protein>